<feature type="region of interest" description="Disordered" evidence="1">
    <location>
        <begin position="148"/>
        <end position="191"/>
    </location>
</feature>
<proteinExistence type="predicted"/>
<feature type="compositionally biased region" description="Low complexity" evidence="1">
    <location>
        <begin position="157"/>
        <end position="182"/>
    </location>
</feature>
<dbReference type="InParanoid" id="A0A0C2RYZ7"/>
<accession>A0A0C2RYZ7</accession>
<dbReference type="Proteomes" id="UP000054549">
    <property type="component" value="Unassembled WGS sequence"/>
</dbReference>
<dbReference type="AlphaFoldDB" id="A0A0C2RYZ7"/>
<dbReference type="HOGENOM" id="CLU_1089779_0_0_1"/>
<gene>
    <name evidence="2" type="ORF">M378DRAFT_17816</name>
</gene>
<name>A0A0C2RYZ7_AMAMK</name>
<keyword evidence="3" id="KW-1185">Reference proteome</keyword>
<sequence length="255" mass="27754">MTLVSPYSFTEPVDCFWLPLWVYTLPSVTIAIPTPSSLSLSQFPALAADNSGRQSLAVSCDNHSDHGIILYPCSSTESVYITCTSRDGRGTDSALQTNTGICGKEDFAFLNEPSPFQDYLQWIPTEAGYNNFFCVARWVLETEQSEASDLNSGAPAELPHSPESTSTPSSHTSLTHTTASLATPPPPFQANDPHLEGLLQNLGMADDAPPPNFMEIDPNAPVPHAVVQNLQAQLFFFDRKVGFILSKLIQYGKRG</sequence>
<evidence type="ECO:0000313" key="3">
    <source>
        <dbReference type="Proteomes" id="UP000054549"/>
    </source>
</evidence>
<protein>
    <submittedName>
        <fullName evidence="2">Uncharacterized protein</fullName>
    </submittedName>
</protein>
<dbReference type="EMBL" id="KN818497">
    <property type="protein sequence ID" value="KIL55585.1"/>
    <property type="molecule type" value="Genomic_DNA"/>
</dbReference>
<organism evidence="2 3">
    <name type="scientific">Amanita muscaria (strain Koide BX008)</name>
    <dbReference type="NCBI Taxonomy" id="946122"/>
    <lineage>
        <taxon>Eukaryota</taxon>
        <taxon>Fungi</taxon>
        <taxon>Dikarya</taxon>
        <taxon>Basidiomycota</taxon>
        <taxon>Agaricomycotina</taxon>
        <taxon>Agaricomycetes</taxon>
        <taxon>Agaricomycetidae</taxon>
        <taxon>Agaricales</taxon>
        <taxon>Pluteineae</taxon>
        <taxon>Amanitaceae</taxon>
        <taxon>Amanita</taxon>
    </lineage>
</organism>
<reference evidence="2 3" key="1">
    <citation type="submission" date="2014-04" db="EMBL/GenBank/DDBJ databases">
        <title>Evolutionary Origins and Diversification of the Mycorrhizal Mutualists.</title>
        <authorList>
            <consortium name="DOE Joint Genome Institute"/>
            <consortium name="Mycorrhizal Genomics Consortium"/>
            <person name="Kohler A."/>
            <person name="Kuo A."/>
            <person name="Nagy L.G."/>
            <person name="Floudas D."/>
            <person name="Copeland A."/>
            <person name="Barry K.W."/>
            <person name="Cichocki N."/>
            <person name="Veneault-Fourrey C."/>
            <person name="LaButti K."/>
            <person name="Lindquist E.A."/>
            <person name="Lipzen A."/>
            <person name="Lundell T."/>
            <person name="Morin E."/>
            <person name="Murat C."/>
            <person name="Riley R."/>
            <person name="Ohm R."/>
            <person name="Sun H."/>
            <person name="Tunlid A."/>
            <person name="Henrissat B."/>
            <person name="Grigoriev I.V."/>
            <person name="Hibbett D.S."/>
            <person name="Martin F."/>
        </authorList>
    </citation>
    <scope>NUCLEOTIDE SEQUENCE [LARGE SCALE GENOMIC DNA]</scope>
    <source>
        <strain evidence="2 3">Koide BX008</strain>
    </source>
</reference>
<evidence type="ECO:0000256" key="1">
    <source>
        <dbReference type="SAM" id="MobiDB-lite"/>
    </source>
</evidence>
<evidence type="ECO:0000313" key="2">
    <source>
        <dbReference type="EMBL" id="KIL55585.1"/>
    </source>
</evidence>